<organism evidence="1 2">
    <name type="scientific">Fusarium solani subsp. cucurbitae</name>
    <name type="common">Neocosmosporum cucurbitae</name>
    <dbReference type="NCBI Taxonomy" id="2747967"/>
    <lineage>
        <taxon>Eukaryota</taxon>
        <taxon>Fungi</taxon>
        <taxon>Dikarya</taxon>
        <taxon>Ascomycota</taxon>
        <taxon>Pezizomycotina</taxon>
        <taxon>Sordariomycetes</taxon>
        <taxon>Hypocreomycetidae</taxon>
        <taxon>Hypocreales</taxon>
        <taxon>Nectriaceae</taxon>
        <taxon>Fusarium</taxon>
        <taxon>Fusarium solani species complex</taxon>
    </lineage>
</organism>
<reference evidence="1" key="1">
    <citation type="submission" date="2021-11" db="EMBL/GenBank/DDBJ databases">
        <title>Fusarium solani-melongenae Genome sequencing and assembly.</title>
        <authorList>
            <person name="Xie S."/>
            <person name="Huang L."/>
            <person name="Zhang X."/>
        </authorList>
    </citation>
    <scope>NUCLEOTIDE SEQUENCE</scope>
    <source>
        <strain evidence="1">CRI 24-3</strain>
    </source>
</reference>
<keyword evidence="2" id="KW-1185">Reference proteome</keyword>
<protein>
    <submittedName>
        <fullName evidence="1">Uncharacterized protein</fullName>
    </submittedName>
</protein>
<dbReference type="EMBL" id="CP090038">
    <property type="protein sequence ID" value="UPL01278.1"/>
    <property type="molecule type" value="Genomic_DNA"/>
</dbReference>
<gene>
    <name evidence="1" type="ORF">LCI18_012212</name>
</gene>
<accession>A0ACD3ZK05</accession>
<evidence type="ECO:0000313" key="1">
    <source>
        <dbReference type="EMBL" id="UPL01278.1"/>
    </source>
</evidence>
<name>A0ACD3ZK05_FUSSC</name>
<proteinExistence type="predicted"/>
<evidence type="ECO:0000313" key="2">
    <source>
        <dbReference type="Proteomes" id="UP000830768"/>
    </source>
</evidence>
<sequence>MERDTPLSPECQGDDAGAKAQRDRDSNTEPSATKERFPNGFITVNEFWLWLEFRKHRNAAKRMLEGYLVSMNNIRTATSAASASLDELQVTNATRIFPRRQESASSVPSSTSTQGVNIDRESDMMKKFADWALSELHQMDEILDVIEMLPTGSEPKVSTAVVLGTIACFILAVTIPFESVAYLMRIGACVGVSELFERPLSKGFERYNIACVHQHLRDLLRAMEDKRISEKNKKDLDSWHLWALERTHPFSLHLIVCTTFFLCYLRQYYLPTISGLAGGYLSSLRTK</sequence>
<dbReference type="Proteomes" id="UP000830768">
    <property type="component" value="Chromosome 10"/>
</dbReference>